<keyword evidence="1" id="KW-1133">Transmembrane helix</keyword>
<dbReference type="Proteomes" id="UP001352263">
    <property type="component" value="Unassembled WGS sequence"/>
</dbReference>
<keyword evidence="3" id="KW-1185">Reference proteome</keyword>
<sequence>MPVRARSPLQTPAMPRAHGFFVLKMIISVMVIGAVALPMLDRLRYYQEVAEQAYVDYAISGMRSGLRLRIAAMMLEGRGQEAYRLAGENPVDWLERRPDNYAGELIRPDPDLLRPGTWYFDLETRRLIYLVKHGDHFRYKDDGQAGGIAKTIELQARLVGPARAEEGEMPVNGASVTVALQKHRVYEWIR</sequence>
<evidence type="ECO:0000313" key="2">
    <source>
        <dbReference type="EMBL" id="MEC4722989.1"/>
    </source>
</evidence>
<evidence type="ECO:0000313" key="3">
    <source>
        <dbReference type="Proteomes" id="UP001352263"/>
    </source>
</evidence>
<organism evidence="2 3">
    <name type="scientific">Noviherbaspirillum album</name>
    <dbReference type="NCBI Taxonomy" id="3080276"/>
    <lineage>
        <taxon>Bacteria</taxon>
        <taxon>Pseudomonadati</taxon>
        <taxon>Pseudomonadota</taxon>
        <taxon>Betaproteobacteria</taxon>
        <taxon>Burkholderiales</taxon>
        <taxon>Oxalobacteraceae</taxon>
        <taxon>Noviherbaspirillum</taxon>
    </lineage>
</organism>
<accession>A0ABU6JH50</accession>
<dbReference type="RefSeq" id="WP_326509614.1">
    <property type="nucleotide sequence ID" value="NZ_JAWIIV010000041.1"/>
</dbReference>
<evidence type="ECO:0000256" key="1">
    <source>
        <dbReference type="SAM" id="Phobius"/>
    </source>
</evidence>
<name>A0ABU6JH50_9BURK</name>
<keyword evidence="1" id="KW-0812">Transmembrane</keyword>
<keyword evidence="1" id="KW-0472">Membrane</keyword>
<comment type="caution">
    <text evidence="2">The sequence shown here is derived from an EMBL/GenBank/DDBJ whole genome shotgun (WGS) entry which is preliminary data.</text>
</comment>
<feature type="transmembrane region" description="Helical" evidence="1">
    <location>
        <begin position="20"/>
        <end position="40"/>
    </location>
</feature>
<protein>
    <submittedName>
        <fullName evidence="2">Uncharacterized protein</fullName>
    </submittedName>
</protein>
<reference evidence="2 3" key="1">
    <citation type="submission" date="2023-10" db="EMBL/GenBank/DDBJ databases">
        <title>Noviherbaspirillum sp. CPCC 100848 genome assembly.</title>
        <authorList>
            <person name="Li X.Y."/>
            <person name="Fang X.M."/>
        </authorList>
    </citation>
    <scope>NUCLEOTIDE SEQUENCE [LARGE SCALE GENOMIC DNA]</scope>
    <source>
        <strain evidence="2 3">CPCC 100848</strain>
    </source>
</reference>
<proteinExistence type="predicted"/>
<dbReference type="EMBL" id="JAWIIV010000041">
    <property type="protein sequence ID" value="MEC4722989.1"/>
    <property type="molecule type" value="Genomic_DNA"/>
</dbReference>
<gene>
    <name evidence="2" type="ORF">RY831_27905</name>
</gene>